<reference evidence="2" key="2">
    <citation type="submission" date="2015-01" db="EMBL/GenBank/DDBJ databases">
        <title>Evolutionary Origins and Diversification of the Mycorrhizal Mutualists.</title>
        <authorList>
            <consortium name="DOE Joint Genome Institute"/>
            <consortium name="Mycorrhizal Genomics Consortium"/>
            <person name="Kohler A."/>
            <person name="Kuo A."/>
            <person name="Nagy L.G."/>
            <person name="Floudas D."/>
            <person name="Copeland A."/>
            <person name="Barry K.W."/>
            <person name="Cichocki N."/>
            <person name="Veneault-Fourrey C."/>
            <person name="LaButti K."/>
            <person name="Lindquist E.A."/>
            <person name="Lipzen A."/>
            <person name="Lundell T."/>
            <person name="Morin E."/>
            <person name="Murat C."/>
            <person name="Riley R."/>
            <person name="Ohm R."/>
            <person name="Sun H."/>
            <person name="Tunlid A."/>
            <person name="Henrissat B."/>
            <person name="Grigoriev I.V."/>
            <person name="Hibbett D.S."/>
            <person name="Martin F."/>
        </authorList>
    </citation>
    <scope>NUCLEOTIDE SEQUENCE [LARGE SCALE GENOMIC DNA]</scope>
    <source>
        <strain evidence="2">Foug A</strain>
    </source>
</reference>
<evidence type="ECO:0000313" key="1">
    <source>
        <dbReference type="EMBL" id="KIM66950.1"/>
    </source>
</evidence>
<dbReference type="OrthoDB" id="2626367at2759"/>
<organism evidence="1 2">
    <name type="scientific">Scleroderma citrinum Foug A</name>
    <dbReference type="NCBI Taxonomy" id="1036808"/>
    <lineage>
        <taxon>Eukaryota</taxon>
        <taxon>Fungi</taxon>
        <taxon>Dikarya</taxon>
        <taxon>Basidiomycota</taxon>
        <taxon>Agaricomycotina</taxon>
        <taxon>Agaricomycetes</taxon>
        <taxon>Agaricomycetidae</taxon>
        <taxon>Boletales</taxon>
        <taxon>Sclerodermatineae</taxon>
        <taxon>Sclerodermataceae</taxon>
        <taxon>Scleroderma</taxon>
    </lineage>
</organism>
<dbReference type="HOGENOM" id="CLU_1836318_0_0_1"/>
<dbReference type="AlphaFoldDB" id="A0A0C3E297"/>
<accession>A0A0C3E297</accession>
<dbReference type="EMBL" id="KN822015">
    <property type="protein sequence ID" value="KIM66950.1"/>
    <property type="molecule type" value="Genomic_DNA"/>
</dbReference>
<keyword evidence="2" id="KW-1185">Reference proteome</keyword>
<name>A0A0C3E297_9AGAM</name>
<sequence>MLQSRRIRGLTTILYKFNARKLPSSQPRSAHSLLSHVATLLTCSDQCDNEAKKVISVAGSVEPGLVVRILVVVQNAHVRSSAERIPLKVVENRHSSLDDAGNRVMSAQLRVDCNALTLQQPCESRPYVSHYRCAHCSISL</sequence>
<gene>
    <name evidence="1" type="ORF">SCLCIDRAFT_1211034</name>
</gene>
<dbReference type="Proteomes" id="UP000053989">
    <property type="component" value="Unassembled WGS sequence"/>
</dbReference>
<evidence type="ECO:0000313" key="2">
    <source>
        <dbReference type="Proteomes" id="UP000053989"/>
    </source>
</evidence>
<reference evidence="1 2" key="1">
    <citation type="submission" date="2014-04" db="EMBL/GenBank/DDBJ databases">
        <authorList>
            <consortium name="DOE Joint Genome Institute"/>
            <person name="Kuo A."/>
            <person name="Kohler A."/>
            <person name="Nagy L.G."/>
            <person name="Floudas D."/>
            <person name="Copeland A."/>
            <person name="Barry K.W."/>
            <person name="Cichocki N."/>
            <person name="Veneault-Fourrey C."/>
            <person name="LaButti K."/>
            <person name="Lindquist E.A."/>
            <person name="Lipzen A."/>
            <person name="Lundell T."/>
            <person name="Morin E."/>
            <person name="Murat C."/>
            <person name="Sun H."/>
            <person name="Tunlid A."/>
            <person name="Henrissat B."/>
            <person name="Grigoriev I.V."/>
            <person name="Hibbett D.S."/>
            <person name="Martin F."/>
            <person name="Nordberg H.P."/>
            <person name="Cantor M.N."/>
            <person name="Hua S.X."/>
        </authorList>
    </citation>
    <scope>NUCLEOTIDE SEQUENCE [LARGE SCALE GENOMIC DNA]</scope>
    <source>
        <strain evidence="1 2">Foug A</strain>
    </source>
</reference>
<proteinExistence type="predicted"/>
<protein>
    <submittedName>
        <fullName evidence="1">Uncharacterized protein</fullName>
    </submittedName>
</protein>
<dbReference type="InParanoid" id="A0A0C3E297"/>